<dbReference type="EMBL" id="JBHSFU010000009">
    <property type="protein sequence ID" value="MFC4559578.1"/>
    <property type="molecule type" value="Genomic_DNA"/>
</dbReference>
<feature type="transmembrane region" description="Helical" evidence="5">
    <location>
        <begin position="104"/>
        <end position="125"/>
    </location>
</feature>
<feature type="transmembrane region" description="Helical" evidence="5">
    <location>
        <begin position="280"/>
        <end position="298"/>
    </location>
</feature>
<feature type="domain" description="Sodium/calcium exchanger membrane region" evidence="6">
    <location>
        <begin position="5"/>
        <end position="120"/>
    </location>
</feature>
<dbReference type="RefSeq" id="WP_390298010.1">
    <property type="nucleotide sequence ID" value="NZ_JBHSFU010000009.1"/>
</dbReference>
<comment type="caution">
    <text evidence="7">The sequence shown here is derived from an EMBL/GenBank/DDBJ whole genome shotgun (WGS) entry which is preliminary data.</text>
</comment>
<comment type="subcellular location">
    <subcellularLocation>
        <location evidence="1">Membrane</location>
        <topology evidence="1">Multi-pass membrane protein</topology>
    </subcellularLocation>
</comment>
<evidence type="ECO:0000313" key="8">
    <source>
        <dbReference type="Proteomes" id="UP001595989"/>
    </source>
</evidence>
<gene>
    <name evidence="7" type="ORF">ACFO3D_15375</name>
</gene>
<dbReference type="InterPro" id="IPR044880">
    <property type="entry name" value="NCX_ion-bd_dom_sf"/>
</dbReference>
<evidence type="ECO:0000256" key="5">
    <source>
        <dbReference type="SAM" id="Phobius"/>
    </source>
</evidence>
<feature type="transmembrane region" description="Helical" evidence="5">
    <location>
        <begin position="307"/>
        <end position="328"/>
    </location>
</feature>
<keyword evidence="2 5" id="KW-0812">Transmembrane</keyword>
<feature type="transmembrane region" description="Helical" evidence="5">
    <location>
        <begin position="214"/>
        <end position="237"/>
    </location>
</feature>
<name>A0ABV9DMD9_9BACI</name>
<dbReference type="InterPro" id="IPR004837">
    <property type="entry name" value="NaCa_Exmemb"/>
</dbReference>
<feature type="transmembrane region" description="Helical" evidence="5">
    <location>
        <begin position="36"/>
        <end position="57"/>
    </location>
</feature>
<accession>A0ABV9DMD9</accession>
<feature type="transmembrane region" description="Helical" evidence="5">
    <location>
        <begin position="69"/>
        <end position="92"/>
    </location>
</feature>
<sequence length="329" mass="34415">MLLTSTIIFILSAVVSVFAAIRLATYADIISKKTKAGGLVAGTVLLAVATSLPELTATSSAALIGSADIAMGSGIGSITFNIFVLFLFDIYFRKKRLFLNVSGNHLYTGLLGIILCLIVMGSLYFDISASILTIGLPSIALGGAYLIGLGLISTKHQNELKNEEPEPEQQPKKDISVKSAVRRFILHSITVFIAGSALAISGDSIVQNSGVSASAMGSLLIAATTSLPDAVGVLVALRMANANLAIGTILGSNAFNISIITVADIFYLKGSIWADASNEHISTAGTALLLSLVVITILERKQAKNTLTYLTPSLIVIAGYLIQLSLLLT</sequence>
<protein>
    <submittedName>
        <fullName evidence="7">Sodium:calcium antiporter</fullName>
    </submittedName>
</protein>
<keyword evidence="4 5" id="KW-0472">Membrane</keyword>
<reference evidence="8" key="1">
    <citation type="journal article" date="2019" name="Int. J. Syst. Evol. Microbiol.">
        <title>The Global Catalogue of Microorganisms (GCM) 10K type strain sequencing project: providing services to taxonomists for standard genome sequencing and annotation.</title>
        <authorList>
            <consortium name="The Broad Institute Genomics Platform"/>
            <consortium name="The Broad Institute Genome Sequencing Center for Infectious Disease"/>
            <person name="Wu L."/>
            <person name="Ma J."/>
        </authorList>
    </citation>
    <scope>NUCLEOTIDE SEQUENCE [LARGE SCALE GENOMIC DNA]</scope>
    <source>
        <strain evidence="8">CGMCC 4.7426</strain>
    </source>
</reference>
<evidence type="ECO:0000313" key="7">
    <source>
        <dbReference type="EMBL" id="MFC4559578.1"/>
    </source>
</evidence>
<keyword evidence="8" id="KW-1185">Reference proteome</keyword>
<feature type="transmembrane region" description="Helical" evidence="5">
    <location>
        <begin position="184"/>
        <end position="202"/>
    </location>
</feature>
<evidence type="ECO:0000256" key="4">
    <source>
        <dbReference type="ARBA" id="ARBA00023136"/>
    </source>
</evidence>
<dbReference type="InterPro" id="IPR004481">
    <property type="entry name" value="K/Na/Ca-exchanger"/>
</dbReference>
<proteinExistence type="predicted"/>
<feature type="transmembrane region" description="Helical" evidence="5">
    <location>
        <begin position="6"/>
        <end position="24"/>
    </location>
</feature>
<dbReference type="PANTHER" id="PTHR10846:SF8">
    <property type="entry name" value="INNER MEMBRANE PROTEIN YRBG"/>
    <property type="match status" value="1"/>
</dbReference>
<dbReference type="Proteomes" id="UP001595989">
    <property type="component" value="Unassembled WGS sequence"/>
</dbReference>
<organism evidence="7 8">
    <name type="scientific">Virgibacillus kekensis</name>
    <dbReference type="NCBI Taxonomy" id="202261"/>
    <lineage>
        <taxon>Bacteria</taxon>
        <taxon>Bacillati</taxon>
        <taxon>Bacillota</taxon>
        <taxon>Bacilli</taxon>
        <taxon>Bacillales</taxon>
        <taxon>Bacillaceae</taxon>
        <taxon>Virgibacillus</taxon>
    </lineage>
</organism>
<dbReference type="Pfam" id="PF01699">
    <property type="entry name" value="Na_Ca_ex"/>
    <property type="match status" value="2"/>
</dbReference>
<evidence type="ECO:0000256" key="1">
    <source>
        <dbReference type="ARBA" id="ARBA00004141"/>
    </source>
</evidence>
<keyword evidence="3 5" id="KW-1133">Transmembrane helix</keyword>
<evidence type="ECO:0000256" key="3">
    <source>
        <dbReference type="ARBA" id="ARBA00022989"/>
    </source>
</evidence>
<evidence type="ECO:0000259" key="6">
    <source>
        <dbReference type="Pfam" id="PF01699"/>
    </source>
</evidence>
<dbReference type="PANTHER" id="PTHR10846">
    <property type="entry name" value="SODIUM/POTASSIUM/CALCIUM EXCHANGER"/>
    <property type="match status" value="1"/>
</dbReference>
<feature type="transmembrane region" description="Helical" evidence="5">
    <location>
        <begin position="244"/>
        <end position="268"/>
    </location>
</feature>
<feature type="transmembrane region" description="Helical" evidence="5">
    <location>
        <begin position="131"/>
        <end position="152"/>
    </location>
</feature>
<evidence type="ECO:0000256" key="2">
    <source>
        <dbReference type="ARBA" id="ARBA00022692"/>
    </source>
</evidence>
<feature type="domain" description="Sodium/calcium exchanger membrane region" evidence="6">
    <location>
        <begin position="185"/>
        <end position="326"/>
    </location>
</feature>
<dbReference type="Gene3D" id="1.20.1420.30">
    <property type="entry name" value="NCX, central ion-binding region"/>
    <property type="match status" value="1"/>
</dbReference>